<dbReference type="Gene3D" id="1.10.10.730">
    <property type="entry name" value="KorB DNA-binding domain"/>
    <property type="match status" value="1"/>
</dbReference>
<evidence type="ECO:0000313" key="1">
    <source>
        <dbReference type="EMBL" id="MFD0925810.1"/>
    </source>
</evidence>
<dbReference type="InterPro" id="IPR042075">
    <property type="entry name" value="KorB_DNA-db"/>
</dbReference>
<dbReference type="RefSeq" id="WP_253646272.1">
    <property type="nucleotide sequence ID" value="NZ_BAAAMO010000002.1"/>
</dbReference>
<sequence length="131" mass="13581">MIERVTDQLIANEHRADLTTTQRAAAAQQLIELGVSRTNVAKATPPGSTKAVDAAVTVAGFEAAITGLAWGLTIEQAAIVAGYEDDGDTQAVEALMSATTEGRFDHKAAELVATADDRSAPRAAAEPLIAH</sequence>
<accession>A0ABW3G5S7</accession>
<gene>
    <name evidence="1" type="ORF">ACFQ04_08685</name>
</gene>
<name>A0ABW3G5S7_9NOCA</name>
<evidence type="ECO:0000313" key="2">
    <source>
        <dbReference type="Proteomes" id="UP001597068"/>
    </source>
</evidence>
<comment type="caution">
    <text evidence="1">The sequence shown here is derived from an EMBL/GenBank/DDBJ whole genome shotgun (WGS) entry which is preliminary data.</text>
</comment>
<dbReference type="EMBL" id="JBHTIL010000001">
    <property type="protein sequence ID" value="MFD0925810.1"/>
    <property type="molecule type" value="Genomic_DNA"/>
</dbReference>
<dbReference type="SUPFAM" id="SSF109709">
    <property type="entry name" value="KorB DNA-binding domain-like"/>
    <property type="match status" value="1"/>
</dbReference>
<dbReference type="Proteomes" id="UP001597068">
    <property type="component" value="Unassembled WGS sequence"/>
</dbReference>
<protein>
    <submittedName>
        <fullName evidence="1">Uncharacterized protein</fullName>
    </submittedName>
</protein>
<proteinExistence type="predicted"/>
<organism evidence="1 2">
    <name type="scientific">Williamsia deligens</name>
    <dbReference type="NCBI Taxonomy" id="321325"/>
    <lineage>
        <taxon>Bacteria</taxon>
        <taxon>Bacillati</taxon>
        <taxon>Actinomycetota</taxon>
        <taxon>Actinomycetes</taxon>
        <taxon>Mycobacteriales</taxon>
        <taxon>Nocardiaceae</taxon>
        <taxon>Williamsia</taxon>
    </lineage>
</organism>
<reference evidence="2" key="1">
    <citation type="journal article" date="2019" name="Int. J. Syst. Evol. Microbiol.">
        <title>The Global Catalogue of Microorganisms (GCM) 10K type strain sequencing project: providing services to taxonomists for standard genome sequencing and annotation.</title>
        <authorList>
            <consortium name="The Broad Institute Genomics Platform"/>
            <consortium name="The Broad Institute Genome Sequencing Center for Infectious Disease"/>
            <person name="Wu L."/>
            <person name="Ma J."/>
        </authorList>
    </citation>
    <scope>NUCLEOTIDE SEQUENCE [LARGE SCALE GENOMIC DNA]</scope>
    <source>
        <strain evidence="2">CCUG 50873</strain>
    </source>
</reference>
<keyword evidence="2" id="KW-1185">Reference proteome</keyword>